<dbReference type="EMBL" id="JAVLET010000002">
    <property type="protein sequence ID" value="KAL0473897.1"/>
    <property type="molecule type" value="Genomic_DNA"/>
</dbReference>
<evidence type="ECO:0008006" key="4">
    <source>
        <dbReference type="Google" id="ProtNLM"/>
    </source>
</evidence>
<dbReference type="Proteomes" id="UP001451303">
    <property type="component" value="Unassembled WGS sequence"/>
</dbReference>
<evidence type="ECO:0000313" key="3">
    <source>
        <dbReference type="Proteomes" id="UP001451303"/>
    </source>
</evidence>
<gene>
    <name evidence="2" type="ORF">QR685DRAFT_518111</name>
</gene>
<protein>
    <recommendedName>
        <fullName evidence="4">Secreted protein</fullName>
    </recommendedName>
</protein>
<feature type="chain" id="PRO_5047443476" description="Secreted protein" evidence="1">
    <location>
        <begin position="19"/>
        <end position="82"/>
    </location>
</feature>
<feature type="signal peptide" evidence="1">
    <location>
        <begin position="1"/>
        <end position="18"/>
    </location>
</feature>
<sequence>MLCLLCPCLLPTLHFLESYLLQAASSKQGNEIGRCLLTVGRTTHRGYVIMSMRTDETNVHQQAALAFAGCFRDIWIAVQKGQ</sequence>
<name>A0ABR3DMM6_NEUIN</name>
<keyword evidence="3" id="KW-1185">Reference proteome</keyword>
<keyword evidence="1" id="KW-0732">Signal</keyword>
<proteinExistence type="predicted"/>
<comment type="caution">
    <text evidence="2">The sequence shown here is derived from an EMBL/GenBank/DDBJ whole genome shotgun (WGS) entry which is preliminary data.</text>
</comment>
<accession>A0ABR3DMM6</accession>
<reference evidence="2 3" key="1">
    <citation type="submission" date="2023-09" db="EMBL/GenBank/DDBJ databases">
        <title>Multi-omics analysis of a traditional fermented food reveals byproduct-associated fungal strains for waste-to-food upcycling.</title>
        <authorList>
            <consortium name="Lawrence Berkeley National Laboratory"/>
            <person name="Rekdal V.M."/>
            <person name="Villalobos-Escobedo J.M."/>
            <person name="Rodriguez-Valeron N."/>
            <person name="Garcia M.O."/>
            <person name="Vasquez D.P."/>
            <person name="Damayanti I."/>
            <person name="Sorensen P.M."/>
            <person name="Baidoo E.E."/>
            <person name="De Carvalho A.C."/>
            <person name="Riley R."/>
            <person name="Lipzen A."/>
            <person name="He G."/>
            <person name="Yan M."/>
            <person name="Haridas S."/>
            <person name="Daum C."/>
            <person name="Yoshinaga Y."/>
            <person name="Ng V."/>
            <person name="Grigoriev I.V."/>
            <person name="Munk R."/>
            <person name="Nuraida L."/>
            <person name="Wijaya C.H."/>
            <person name="Morales P.-C."/>
            <person name="Keasling J.D."/>
        </authorList>
    </citation>
    <scope>NUCLEOTIDE SEQUENCE [LARGE SCALE GENOMIC DNA]</scope>
    <source>
        <strain evidence="2 3">FGSC 2613</strain>
    </source>
</reference>
<organism evidence="2 3">
    <name type="scientific">Neurospora intermedia</name>
    <dbReference type="NCBI Taxonomy" id="5142"/>
    <lineage>
        <taxon>Eukaryota</taxon>
        <taxon>Fungi</taxon>
        <taxon>Dikarya</taxon>
        <taxon>Ascomycota</taxon>
        <taxon>Pezizomycotina</taxon>
        <taxon>Sordariomycetes</taxon>
        <taxon>Sordariomycetidae</taxon>
        <taxon>Sordariales</taxon>
        <taxon>Sordariaceae</taxon>
        <taxon>Neurospora</taxon>
    </lineage>
</organism>
<evidence type="ECO:0000256" key="1">
    <source>
        <dbReference type="SAM" id="SignalP"/>
    </source>
</evidence>
<evidence type="ECO:0000313" key="2">
    <source>
        <dbReference type="EMBL" id="KAL0473897.1"/>
    </source>
</evidence>